<dbReference type="EMBL" id="BARS01052552">
    <property type="protein sequence ID" value="GAG43510.1"/>
    <property type="molecule type" value="Genomic_DNA"/>
</dbReference>
<protein>
    <submittedName>
        <fullName evidence="1">Uncharacterized protein</fullName>
    </submittedName>
</protein>
<accession>X0XK26</accession>
<evidence type="ECO:0000313" key="1">
    <source>
        <dbReference type="EMBL" id="GAG43510.1"/>
    </source>
</evidence>
<gene>
    <name evidence="1" type="ORF">S01H1_78109</name>
</gene>
<organism evidence="1">
    <name type="scientific">marine sediment metagenome</name>
    <dbReference type="NCBI Taxonomy" id="412755"/>
    <lineage>
        <taxon>unclassified sequences</taxon>
        <taxon>metagenomes</taxon>
        <taxon>ecological metagenomes</taxon>
    </lineage>
</organism>
<dbReference type="AlphaFoldDB" id="X0XK26"/>
<comment type="caution">
    <text evidence="1">The sequence shown here is derived from an EMBL/GenBank/DDBJ whole genome shotgun (WGS) entry which is preliminary data.</text>
</comment>
<name>X0XK26_9ZZZZ</name>
<reference evidence="1" key="1">
    <citation type="journal article" date="2014" name="Front. Microbiol.">
        <title>High frequency of phylogenetically diverse reductive dehalogenase-homologous genes in deep subseafloor sedimentary metagenomes.</title>
        <authorList>
            <person name="Kawai M."/>
            <person name="Futagami T."/>
            <person name="Toyoda A."/>
            <person name="Takaki Y."/>
            <person name="Nishi S."/>
            <person name="Hori S."/>
            <person name="Arai W."/>
            <person name="Tsubouchi T."/>
            <person name="Morono Y."/>
            <person name="Uchiyama I."/>
            <person name="Ito T."/>
            <person name="Fujiyama A."/>
            <person name="Inagaki F."/>
            <person name="Takami H."/>
        </authorList>
    </citation>
    <scope>NUCLEOTIDE SEQUENCE</scope>
    <source>
        <strain evidence="1">Expedition CK06-06</strain>
    </source>
</reference>
<sequence length="40" mass="4855">LGVLFVLKEFKKQDLNFFLEILRPKDMLKYISSELKEKPR</sequence>
<feature type="non-terminal residue" evidence="1">
    <location>
        <position position="1"/>
    </location>
</feature>
<proteinExistence type="predicted"/>